<dbReference type="GO" id="GO:0050660">
    <property type="term" value="F:flavin adenine dinucleotide binding"/>
    <property type="evidence" value="ECO:0007669"/>
    <property type="project" value="TreeGrafter"/>
</dbReference>
<keyword evidence="3" id="KW-0285">Flavoprotein</keyword>
<keyword evidence="11" id="KW-0411">Iron-sulfur</keyword>
<dbReference type="Proteomes" id="UP000710385">
    <property type="component" value="Unassembled WGS sequence"/>
</dbReference>
<feature type="transmembrane region" description="Helical" evidence="13">
    <location>
        <begin position="158"/>
        <end position="179"/>
    </location>
</feature>
<feature type="transmembrane region" description="Helical" evidence="13">
    <location>
        <begin position="40"/>
        <end position="65"/>
    </location>
</feature>
<comment type="subcellular location">
    <subcellularLocation>
        <location evidence="2">Membrane</location>
        <topology evidence="2">Multi-pass membrane protein</topology>
    </subcellularLocation>
</comment>
<dbReference type="InterPro" id="IPR013130">
    <property type="entry name" value="Fe3_Rdtase_TM_dom"/>
</dbReference>
<keyword evidence="12 13" id="KW-0472">Membrane</keyword>
<dbReference type="SFLD" id="SFLDG01168">
    <property type="entry name" value="Ferric_reductase_subgroup_(FRE"/>
    <property type="match status" value="1"/>
</dbReference>
<keyword evidence="6" id="KW-0479">Metal-binding</keyword>
<dbReference type="Gene3D" id="3.40.50.80">
    <property type="entry name" value="Nucleotide-binding domain of ferredoxin-NADP reductase (FNR) module"/>
    <property type="match status" value="1"/>
</dbReference>
<accession>A0A928TU25</accession>
<comment type="caution">
    <text evidence="15">The sequence shown here is derived from an EMBL/GenBank/DDBJ whole genome shotgun (WGS) entry which is preliminary data.</text>
</comment>
<reference evidence="15" key="1">
    <citation type="submission" date="2020-05" db="EMBL/GenBank/DDBJ databases">
        <title>High-Quality Genomes of Partial-Nitritation/Anammox System by Hierarchical Clustering Based Hybrid Assembly.</title>
        <authorList>
            <person name="Liu L."/>
            <person name="Wang Y."/>
            <person name="Che Y."/>
            <person name="Chen Y."/>
            <person name="Xia Y."/>
            <person name="Luo R."/>
            <person name="Cheng S.H."/>
            <person name="Zheng C."/>
            <person name="Zhang T."/>
        </authorList>
    </citation>
    <scope>NUCLEOTIDE SEQUENCE</scope>
    <source>
        <strain evidence="15">H1_PAT1</strain>
    </source>
</reference>
<evidence type="ECO:0000256" key="2">
    <source>
        <dbReference type="ARBA" id="ARBA00004141"/>
    </source>
</evidence>
<gene>
    <name evidence="15" type="ORF">HS096_00715</name>
</gene>
<dbReference type="Pfam" id="PF00175">
    <property type="entry name" value="NAD_binding_1"/>
    <property type="match status" value="1"/>
</dbReference>
<proteinExistence type="predicted"/>
<evidence type="ECO:0000256" key="8">
    <source>
        <dbReference type="ARBA" id="ARBA00022989"/>
    </source>
</evidence>
<dbReference type="InterPro" id="IPR013112">
    <property type="entry name" value="FAD-bd_8"/>
</dbReference>
<feature type="transmembrane region" description="Helical" evidence="13">
    <location>
        <begin position="86"/>
        <end position="107"/>
    </location>
</feature>
<evidence type="ECO:0000313" key="15">
    <source>
        <dbReference type="EMBL" id="MBE7524910.1"/>
    </source>
</evidence>
<comment type="cofactor">
    <cofactor evidence="1">
        <name>FAD</name>
        <dbReference type="ChEBI" id="CHEBI:57692"/>
    </cofactor>
</comment>
<dbReference type="InterPro" id="IPR050415">
    <property type="entry name" value="MRET"/>
</dbReference>
<keyword evidence="10" id="KW-0408">Iron</keyword>
<evidence type="ECO:0000256" key="6">
    <source>
        <dbReference type="ARBA" id="ARBA00022723"/>
    </source>
</evidence>
<keyword evidence="9" id="KW-0560">Oxidoreductase</keyword>
<dbReference type="PANTHER" id="PTHR47354">
    <property type="entry name" value="NADH OXIDOREDUCTASE HCR"/>
    <property type="match status" value="1"/>
</dbReference>
<evidence type="ECO:0000256" key="5">
    <source>
        <dbReference type="ARBA" id="ARBA00022714"/>
    </source>
</evidence>
<dbReference type="InterPro" id="IPR017927">
    <property type="entry name" value="FAD-bd_FR_type"/>
</dbReference>
<feature type="transmembrane region" description="Helical" evidence="13">
    <location>
        <begin position="7"/>
        <end position="28"/>
    </location>
</feature>
<evidence type="ECO:0000256" key="3">
    <source>
        <dbReference type="ARBA" id="ARBA00022630"/>
    </source>
</evidence>
<dbReference type="GO" id="GO:0051537">
    <property type="term" value="F:2 iron, 2 sulfur cluster binding"/>
    <property type="evidence" value="ECO:0007669"/>
    <property type="project" value="UniProtKB-KW"/>
</dbReference>
<dbReference type="EMBL" id="JABTTY010000001">
    <property type="protein sequence ID" value="MBE7524910.1"/>
    <property type="molecule type" value="Genomic_DNA"/>
</dbReference>
<dbReference type="CDD" id="cd06198">
    <property type="entry name" value="FNR_like_3"/>
    <property type="match status" value="1"/>
</dbReference>
<evidence type="ECO:0000256" key="13">
    <source>
        <dbReference type="SAM" id="Phobius"/>
    </source>
</evidence>
<dbReference type="GO" id="GO:0016491">
    <property type="term" value="F:oxidoreductase activity"/>
    <property type="evidence" value="ECO:0007669"/>
    <property type="project" value="UniProtKB-KW"/>
</dbReference>
<dbReference type="PROSITE" id="PS51384">
    <property type="entry name" value="FAD_FR"/>
    <property type="match status" value="1"/>
</dbReference>
<dbReference type="Pfam" id="PF01794">
    <property type="entry name" value="Ferric_reduct"/>
    <property type="match status" value="1"/>
</dbReference>
<dbReference type="PANTHER" id="PTHR47354:SF8">
    <property type="entry name" value="1,2-PHENYLACETYL-COA EPOXIDASE, SUBUNIT E"/>
    <property type="match status" value="1"/>
</dbReference>
<evidence type="ECO:0000259" key="14">
    <source>
        <dbReference type="PROSITE" id="PS51384"/>
    </source>
</evidence>
<evidence type="ECO:0000256" key="11">
    <source>
        <dbReference type="ARBA" id="ARBA00023014"/>
    </source>
</evidence>
<evidence type="ECO:0000256" key="7">
    <source>
        <dbReference type="ARBA" id="ARBA00022827"/>
    </source>
</evidence>
<protein>
    <submittedName>
        <fullName evidence="15">Ferredoxin reductase family protein</fullName>
    </submittedName>
</protein>
<evidence type="ECO:0000256" key="1">
    <source>
        <dbReference type="ARBA" id="ARBA00001974"/>
    </source>
</evidence>
<dbReference type="InterPro" id="IPR017938">
    <property type="entry name" value="Riboflavin_synthase-like_b-brl"/>
</dbReference>
<dbReference type="InterPro" id="IPR001433">
    <property type="entry name" value="OxRdtase_FAD/NAD-bd"/>
</dbReference>
<sequence>MNLRHRMWGFAVILLLAAHFLVIAWFWWQGSSALFRGMAAGSMLALGRLFGLLAVSGILLQFMLIGRAVWIERLFGLDKLTRVHAWNGYATFGFVLAHPLFITLAYADFVRANPLRQFVHLVTGDASLLAAAIAVILLIGVVLLSIAIVRRRLKYETWYYAHLLTYAVVGLAFFHQLPLGGDFLQSGVFTAYWYGLYIFVFGNVLLFRFAKPVRQSWTQRFRVSGIVPETHDTNSVMIEGSNVSRFRALPGQFFILRFLQKGFWWQEHPFSLSAIPEGNRLRFTIKQSGDFTSAIPNLRPGTRVIVDGPYGVFTADPTPGKKYAFIAGGVGITPIRPLIEQIAPSNDAVLVYGSKTSDDIIFRKELDHLSSRYRFPLHYVISHEPEHPGEKGTIDADKLSRLVPDIADREAYLCGPPPMLASLRKALRELGVSPGRIHFEKFSF</sequence>
<dbReference type="Gene3D" id="2.40.30.10">
    <property type="entry name" value="Translation factors"/>
    <property type="match status" value="1"/>
</dbReference>
<evidence type="ECO:0000256" key="4">
    <source>
        <dbReference type="ARBA" id="ARBA00022692"/>
    </source>
</evidence>
<keyword evidence="7" id="KW-0274">FAD</keyword>
<dbReference type="GO" id="GO:0016020">
    <property type="term" value="C:membrane"/>
    <property type="evidence" value="ECO:0007669"/>
    <property type="project" value="UniProtKB-SubCell"/>
</dbReference>
<dbReference type="SUPFAM" id="SSF52343">
    <property type="entry name" value="Ferredoxin reductase-like, C-terminal NADP-linked domain"/>
    <property type="match status" value="1"/>
</dbReference>
<keyword evidence="4 13" id="KW-0812">Transmembrane</keyword>
<evidence type="ECO:0000313" key="16">
    <source>
        <dbReference type="Proteomes" id="UP000710385"/>
    </source>
</evidence>
<name>A0A928TU25_UNCKA</name>
<dbReference type="InterPro" id="IPR039261">
    <property type="entry name" value="FNR_nucleotide-bd"/>
</dbReference>
<dbReference type="PRINTS" id="PR00410">
    <property type="entry name" value="PHEHYDRXLASE"/>
</dbReference>
<feature type="transmembrane region" description="Helical" evidence="13">
    <location>
        <begin position="191"/>
        <end position="210"/>
    </location>
</feature>
<feature type="domain" description="FAD-binding FR-type" evidence="14">
    <location>
        <begin position="216"/>
        <end position="316"/>
    </location>
</feature>
<organism evidence="15 16">
    <name type="scientific">candidate division WWE3 bacterium</name>
    <dbReference type="NCBI Taxonomy" id="2053526"/>
    <lineage>
        <taxon>Bacteria</taxon>
        <taxon>Katanobacteria</taxon>
    </lineage>
</organism>
<feature type="transmembrane region" description="Helical" evidence="13">
    <location>
        <begin position="127"/>
        <end position="149"/>
    </location>
</feature>
<dbReference type="GO" id="GO:0046872">
    <property type="term" value="F:metal ion binding"/>
    <property type="evidence" value="ECO:0007669"/>
    <property type="project" value="UniProtKB-KW"/>
</dbReference>
<dbReference type="SFLD" id="SFLDS00052">
    <property type="entry name" value="Ferric_Reductase_Domain"/>
    <property type="match status" value="1"/>
</dbReference>
<evidence type="ECO:0000256" key="9">
    <source>
        <dbReference type="ARBA" id="ARBA00023002"/>
    </source>
</evidence>
<evidence type="ECO:0000256" key="12">
    <source>
        <dbReference type="ARBA" id="ARBA00023136"/>
    </source>
</evidence>
<dbReference type="Pfam" id="PF08022">
    <property type="entry name" value="FAD_binding_8"/>
    <property type="match status" value="1"/>
</dbReference>
<dbReference type="SUPFAM" id="SSF63380">
    <property type="entry name" value="Riboflavin synthase domain-like"/>
    <property type="match status" value="1"/>
</dbReference>
<keyword evidence="5" id="KW-0001">2Fe-2S</keyword>
<keyword evidence="8 13" id="KW-1133">Transmembrane helix</keyword>
<evidence type="ECO:0000256" key="10">
    <source>
        <dbReference type="ARBA" id="ARBA00023004"/>
    </source>
</evidence>
<dbReference type="AlphaFoldDB" id="A0A928TU25"/>